<evidence type="ECO:0000313" key="4">
    <source>
        <dbReference type="Proteomes" id="UP001500460"/>
    </source>
</evidence>
<evidence type="ECO:0000256" key="2">
    <source>
        <dbReference type="SAM" id="Phobius"/>
    </source>
</evidence>
<organism evidence="3 4">
    <name type="scientific">Streptomyces glaucus</name>
    <dbReference type="NCBI Taxonomy" id="284029"/>
    <lineage>
        <taxon>Bacteria</taxon>
        <taxon>Bacillati</taxon>
        <taxon>Actinomycetota</taxon>
        <taxon>Actinomycetes</taxon>
        <taxon>Kitasatosporales</taxon>
        <taxon>Streptomycetaceae</taxon>
        <taxon>Streptomyces</taxon>
    </lineage>
</organism>
<dbReference type="EMBL" id="BAAATK010000006">
    <property type="protein sequence ID" value="GAA2427465.1"/>
    <property type="molecule type" value="Genomic_DNA"/>
</dbReference>
<accession>A0ABN3JDV3</accession>
<comment type="caution">
    <text evidence="3">The sequence shown here is derived from an EMBL/GenBank/DDBJ whole genome shotgun (WGS) entry which is preliminary data.</text>
</comment>
<name>A0ABN3JDV3_9ACTN</name>
<evidence type="ECO:0000313" key="3">
    <source>
        <dbReference type="EMBL" id="GAA2427465.1"/>
    </source>
</evidence>
<feature type="transmembrane region" description="Helical" evidence="2">
    <location>
        <begin position="520"/>
        <end position="546"/>
    </location>
</feature>
<gene>
    <name evidence="3" type="ORF">GCM10010421_13570</name>
</gene>
<protein>
    <recommendedName>
        <fullName evidence="5">Secreted protein</fullName>
    </recommendedName>
</protein>
<keyword evidence="4" id="KW-1185">Reference proteome</keyword>
<proteinExistence type="predicted"/>
<keyword evidence="2" id="KW-0812">Transmembrane</keyword>
<dbReference type="Proteomes" id="UP001500460">
    <property type="component" value="Unassembled WGS sequence"/>
</dbReference>
<keyword evidence="2" id="KW-0472">Membrane</keyword>
<sequence length="555" mass="57994">MRMAPGVAGQDGPRFRDSGRRRRDRPGGFPVRFGMFPVWDGQLRSGPVGSGPLHSGPVGSGPGGWSGGAARDAVLFRFVSRFALRSVFRCVVRLVFRMVTRGRVMGRRTAWWCAGASRGGAPGRRPAVARVPAALRRLGVVAAVLCTTAVLPGQAARAAGTASGGYAFAEDARRVDGSGSTADAVRLEPGATYRSSLPRSGKVYYRLELDAARSAYVSVTAVPRPGSTISAVDGIRVAVQDAGSQSCSFDTTTFGAARSPHPIAAWGMREISPARSLCQDAGTYYVAVERVDPEASSPDAWDLEIATVTEPRPERAGGTDAPEVWDSASPEPLTDEPVRRRGGAGFADAATVGQGVWRDDIEPGRTLFYKVPVDWGQQLYATAELGSSSGGSGYATGALDLSLYNPVRGQAQDVGAGYDGGQQAIALAPGPPVAYRNRYAAAEQIRAMRFAGSYYLVVHLAEQVADGFGDGPFGLTLRVRVEGAAQEGPRYAGESVPRGVFEVTEEDREAVSEGGAGGGLAMRVVAVSGIGAGSVLMAGLGVWTVVARRRAAGPS</sequence>
<feature type="region of interest" description="Disordered" evidence="1">
    <location>
        <begin position="310"/>
        <end position="340"/>
    </location>
</feature>
<feature type="region of interest" description="Disordered" evidence="1">
    <location>
        <begin position="1"/>
        <end position="29"/>
    </location>
</feature>
<reference evidence="3 4" key="1">
    <citation type="journal article" date="2019" name="Int. J. Syst. Evol. Microbiol.">
        <title>The Global Catalogue of Microorganisms (GCM) 10K type strain sequencing project: providing services to taxonomists for standard genome sequencing and annotation.</title>
        <authorList>
            <consortium name="The Broad Institute Genomics Platform"/>
            <consortium name="The Broad Institute Genome Sequencing Center for Infectious Disease"/>
            <person name="Wu L."/>
            <person name="Ma J."/>
        </authorList>
    </citation>
    <scope>NUCLEOTIDE SEQUENCE [LARGE SCALE GENOMIC DNA]</scope>
    <source>
        <strain evidence="3 4">JCM 6922</strain>
    </source>
</reference>
<evidence type="ECO:0000256" key="1">
    <source>
        <dbReference type="SAM" id="MobiDB-lite"/>
    </source>
</evidence>
<keyword evidence="2" id="KW-1133">Transmembrane helix</keyword>
<evidence type="ECO:0008006" key="5">
    <source>
        <dbReference type="Google" id="ProtNLM"/>
    </source>
</evidence>